<dbReference type="RefSeq" id="XP_022757694.1">
    <property type="nucleotide sequence ID" value="XM_022901959.1"/>
</dbReference>
<feature type="domain" description="Coenzyme Q-binding protein COQ10 START" evidence="1">
    <location>
        <begin position="123"/>
        <end position="270"/>
    </location>
</feature>
<keyword evidence="2" id="KW-1185">Reference proteome</keyword>
<evidence type="ECO:0000259" key="1">
    <source>
        <dbReference type="Pfam" id="PF03364"/>
    </source>
</evidence>
<reference evidence="3" key="1">
    <citation type="submission" date="2025-08" db="UniProtKB">
        <authorList>
            <consortium name="RefSeq"/>
        </authorList>
    </citation>
    <scope>IDENTIFICATION</scope>
    <source>
        <tissue evidence="3">Fruit stalk</tissue>
    </source>
</reference>
<dbReference type="OrthoDB" id="5732at2759"/>
<dbReference type="CDD" id="cd08866">
    <property type="entry name" value="SRPBCC_11"/>
    <property type="match status" value="1"/>
</dbReference>
<sequence length="287" mass="32292">MCAYPIPLSQTAVSTIALAPLPTTTRFLLNPPISNKITTPIFHSTPSPRFLFSKFRPSPFCSNSDATSSDTTEDDDNVYFDDEDDDGFVLSDVQTQSLSEDGIFIEIKKPGGNSRRIRSRIGIEASLDTVWNILTDYERLADIIPGLAVSEVVEKKDKFARLYQIGQQKLPLGLKFSAKGVIDCYEKDLEILPRGKKREIQFKMVEGDFTRFEGSWLIEQFNKGKCQGDEAFVGQEFQTTLSYLLDVKPKMWLPVRLVEGRLSSEIKTNLSCIREEAKRVISALSSL</sequence>
<evidence type="ECO:0000313" key="3">
    <source>
        <dbReference type="RefSeq" id="XP_022757694.1"/>
    </source>
</evidence>
<dbReference type="PANTHER" id="PTHR34060">
    <property type="entry name" value="POLYKETIDE CYCLASE / DEHYDRASE AND LIPID TRANSPORT PROTEIN"/>
    <property type="match status" value="1"/>
</dbReference>
<dbReference type="SUPFAM" id="SSF55961">
    <property type="entry name" value="Bet v1-like"/>
    <property type="match status" value="1"/>
</dbReference>
<organism evidence="2 3">
    <name type="scientific">Durio zibethinus</name>
    <name type="common">Durian</name>
    <dbReference type="NCBI Taxonomy" id="66656"/>
    <lineage>
        <taxon>Eukaryota</taxon>
        <taxon>Viridiplantae</taxon>
        <taxon>Streptophyta</taxon>
        <taxon>Embryophyta</taxon>
        <taxon>Tracheophyta</taxon>
        <taxon>Spermatophyta</taxon>
        <taxon>Magnoliopsida</taxon>
        <taxon>eudicotyledons</taxon>
        <taxon>Gunneridae</taxon>
        <taxon>Pentapetalae</taxon>
        <taxon>rosids</taxon>
        <taxon>malvids</taxon>
        <taxon>Malvales</taxon>
        <taxon>Malvaceae</taxon>
        <taxon>Helicteroideae</taxon>
        <taxon>Durio</taxon>
    </lineage>
</organism>
<dbReference type="InterPro" id="IPR023393">
    <property type="entry name" value="START-like_dom_sf"/>
</dbReference>
<dbReference type="Proteomes" id="UP000515121">
    <property type="component" value="Unplaced"/>
</dbReference>
<dbReference type="KEGG" id="dzi:111304921"/>
<dbReference type="InterPro" id="IPR005031">
    <property type="entry name" value="COQ10_START"/>
</dbReference>
<dbReference type="Gene3D" id="3.30.530.20">
    <property type="match status" value="1"/>
</dbReference>
<accession>A0A6P5ZY79</accession>
<gene>
    <name evidence="3" type="primary">LOC111304921</name>
</gene>
<dbReference type="PANTHER" id="PTHR34060:SF1">
    <property type="entry name" value="POLYKETIDE CYCLASE _ DEHYDRASE AND LIPID TRANSPORT PROTEIN"/>
    <property type="match status" value="1"/>
</dbReference>
<dbReference type="Pfam" id="PF03364">
    <property type="entry name" value="Polyketide_cyc"/>
    <property type="match status" value="1"/>
</dbReference>
<dbReference type="GeneID" id="111304921"/>
<dbReference type="AlphaFoldDB" id="A0A6P5ZY79"/>
<evidence type="ECO:0000313" key="2">
    <source>
        <dbReference type="Proteomes" id="UP000515121"/>
    </source>
</evidence>
<proteinExistence type="predicted"/>
<name>A0A6P5ZY79_DURZI</name>
<protein>
    <submittedName>
        <fullName evidence="3">Uncharacterized protein LOC111304921</fullName>
    </submittedName>
</protein>